<dbReference type="Pfam" id="PF00208">
    <property type="entry name" value="ELFV_dehydrog"/>
    <property type="match status" value="1"/>
</dbReference>
<evidence type="ECO:0000313" key="3">
    <source>
        <dbReference type="EMBL" id="URD92296.1"/>
    </source>
</evidence>
<proteinExistence type="predicted"/>
<dbReference type="InterPro" id="IPR050724">
    <property type="entry name" value="Glu_Leu_Phe_Val_DH"/>
</dbReference>
<dbReference type="EMBL" id="CP097505">
    <property type="protein sequence ID" value="URD92296.1"/>
    <property type="molecule type" value="Genomic_DNA"/>
</dbReference>
<dbReference type="Proteomes" id="UP001055439">
    <property type="component" value="Chromosome 3"/>
</dbReference>
<dbReference type="GO" id="GO:0006537">
    <property type="term" value="P:glutamate biosynthetic process"/>
    <property type="evidence" value="ECO:0007669"/>
    <property type="project" value="TreeGrafter"/>
</dbReference>
<keyword evidence="4" id="KW-1185">Reference proteome</keyword>
<dbReference type="FunFam" id="1.10.285.10:FF:000007">
    <property type="entry name" value="NADP-specific glutamate dehydrogenase"/>
    <property type="match status" value="1"/>
</dbReference>
<protein>
    <submittedName>
        <fullName evidence="3">Glu/Leu/Phe/Val dehydrogenase, dimerization domain</fullName>
    </submittedName>
</protein>
<evidence type="ECO:0000256" key="1">
    <source>
        <dbReference type="SAM" id="MobiDB-lite"/>
    </source>
</evidence>
<reference evidence="3" key="1">
    <citation type="submission" date="2022-05" db="EMBL/GenBank/DDBJ databases">
        <title>The Musa troglodytarum L. genome provides insights into the mechanism of non-climacteric behaviour and enrichment of carotenoids.</title>
        <authorList>
            <person name="Wang J."/>
        </authorList>
    </citation>
    <scope>NUCLEOTIDE SEQUENCE</scope>
    <source>
        <tissue evidence="3">Leaf</tissue>
    </source>
</reference>
<name>A0A9E7JTU3_9LILI</name>
<feature type="region of interest" description="Disordered" evidence="1">
    <location>
        <begin position="1"/>
        <end position="20"/>
    </location>
</feature>
<gene>
    <name evidence="3" type="ORF">MUK42_17578</name>
</gene>
<evidence type="ECO:0000313" key="4">
    <source>
        <dbReference type="Proteomes" id="UP001055439"/>
    </source>
</evidence>
<dbReference type="AlphaFoldDB" id="A0A9E7JTU3"/>
<dbReference type="GO" id="GO:0004354">
    <property type="term" value="F:glutamate dehydrogenase (NADP+) activity"/>
    <property type="evidence" value="ECO:0007669"/>
    <property type="project" value="TreeGrafter"/>
</dbReference>
<dbReference type="PANTHER" id="PTHR43571">
    <property type="entry name" value="NADP-SPECIFIC GLUTAMATE DEHYDROGENASE 1-RELATED"/>
    <property type="match status" value="1"/>
</dbReference>
<sequence length="120" mass="13933">MWRRRWRRGGGEEEEEGKDEMEKYWRLDGQWCVEKNPRLQMHLTVAVGELELGHECNLMQWSAEDFEAKLQEMMKQIHEKSLKAASEYGCMKDSPEALVHGGNICAFLNLAQSMIDQGCV</sequence>
<accession>A0A9E7JTU3</accession>
<dbReference type="GO" id="GO:0005829">
    <property type="term" value="C:cytosol"/>
    <property type="evidence" value="ECO:0007669"/>
    <property type="project" value="TreeGrafter"/>
</dbReference>
<feature type="domain" description="Glutamate/phenylalanine/leucine/valine/L-tryptophan dehydrogenase C-terminal" evidence="2">
    <location>
        <begin position="45"/>
        <end position="118"/>
    </location>
</feature>
<dbReference type="SUPFAM" id="SSF51735">
    <property type="entry name" value="NAD(P)-binding Rossmann-fold domains"/>
    <property type="match status" value="1"/>
</dbReference>
<organism evidence="3 4">
    <name type="scientific">Musa troglodytarum</name>
    <name type="common">fe'i banana</name>
    <dbReference type="NCBI Taxonomy" id="320322"/>
    <lineage>
        <taxon>Eukaryota</taxon>
        <taxon>Viridiplantae</taxon>
        <taxon>Streptophyta</taxon>
        <taxon>Embryophyta</taxon>
        <taxon>Tracheophyta</taxon>
        <taxon>Spermatophyta</taxon>
        <taxon>Magnoliopsida</taxon>
        <taxon>Liliopsida</taxon>
        <taxon>Zingiberales</taxon>
        <taxon>Musaceae</taxon>
        <taxon>Musa</taxon>
    </lineage>
</organism>
<dbReference type="PANTHER" id="PTHR43571:SF1">
    <property type="entry name" value="NADP-SPECIFIC GLUTAMATE DEHYDROGENASE 1-RELATED"/>
    <property type="match status" value="1"/>
</dbReference>
<dbReference type="InterPro" id="IPR006096">
    <property type="entry name" value="Glu/Leu/Phe/Val/Trp_DH_C"/>
</dbReference>
<dbReference type="Gene3D" id="1.10.285.10">
    <property type="entry name" value="Glutamate Dehydrogenase, chain A, domain 3"/>
    <property type="match status" value="1"/>
</dbReference>
<dbReference type="OrthoDB" id="1726376at2759"/>
<dbReference type="InterPro" id="IPR036291">
    <property type="entry name" value="NAD(P)-bd_dom_sf"/>
</dbReference>
<evidence type="ECO:0000259" key="2">
    <source>
        <dbReference type="Pfam" id="PF00208"/>
    </source>
</evidence>